<name>A0A1F4XYR0_9BACT</name>
<proteinExistence type="predicted"/>
<dbReference type="EMBL" id="MEWZ01000028">
    <property type="protein sequence ID" value="OGC86223.1"/>
    <property type="molecule type" value="Genomic_DNA"/>
</dbReference>
<dbReference type="Proteomes" id="UP000178585">
    <property type="component" value="Unassembled WGS sequence"/>
</dbReference>
<organism evidence="2 3">
    <name type="scientific">Candidatus Adlerbacteria bacterium RIFCSPLOWO2_01_FULL_54_21b</name>
    <dbReference type="NCBI Taxonomy" id="1797245"/>
    <lineage>
        <taxon>Bacteria</taxon>
        <taxon>Candidatus Adleribacteriota</taxon>
    </lineage>
</organism>
<evidence type="ECO:0000313" key="3">
    <source>
        <dbReference type="Proteomes" id="UP000178585"/>
    </source>
</evidence>
<dbReference type="InterPro" id="IPR005183">
    <property type="entry name" value="DUF305_CopM-like"/>
</dbReference>
<sequence>MTNTNTLGLLALALVAGIGVGYALWGTQASAPIGTHMMSGGYSMDQNIDQHFIVQMIPHHDGAIAMAKIALERSKRPEMITLANNIIEAQEKEIADMRSWYRSWYGTTLPATIGDGMMGMPMGGMTGSPDTLKSVAAADFDREFINEMIPHHEMAVMMAQMLAAGTGRPEMKQLASDIIASQSSEIETMRGWLKSWYGN</sequence>
<comment type="caution">
    <text evidence="2">The sequence shown here is derived from an EMBL/GenBank/DDBJ whole genome shotgun (WGS) entry which is preliminary data.</text>
</comment>
<dbReference type="AlphaFoldDB" id="A0A1F4XYR0"/>
<gene>
    <name evidence="2" type="ORF">A2949_01050</name>
</gene>
<dbReference type="InterPro" id="IPR012347">
    <property type="entry name" value="Ferritin-like"/>
</dbReference>
<evidence type="ECO:0000259" key="1">
    <source>
        <dbReference type="Pfam" id="PF03713"/>
    </source>
</evidence>
<reference evidence="2 3" key="1">
    <citation type="journal article" date="2016" name="Nat. Commun.">
        <title>Thousands of microbial genomes shed light on interconnected biogeochemical processes in an aquifer system.</title>
        <authorList>
            <person name="Anantharaman K."/>
            <person name="Brown C.T."/>
            <person name="Hug L.A."/>
            <person name="Sharon I."/>
            <person name="Castelle C.J."/>
            <person name="Probst A.J."/>
            <person name="Thomas B.C."/>
            <person name="Singh A."/>
            <person name="Wilkins M.J."/>
            <person name="Karaoz U."/>
            <person name="Brodie E.L."/>
            <person name="Williams K.H."/>
            <person name="Hubbard S.S."/>
            <person name="Banfield J.F."/>
        </authorList>
    </citation>
    <scope>NUCLEOTIDE SEQUENCE [LARGE SCALE GENOMIC DNA]</scope>
</reference>
<protein>
    <recommendedName>
        <fullName evidence="1">DUF305 domain-containing protein</fullName>
    </recommendedName>
</protein>
<feature type="domain" description="DUF305" evidence="1">
    <location>
        <begin position="49"/>
        <end position="193"/>
    </location>
</feature>
<dbReference type="Gene3D" id="1.20.1260.10">
    <property type="match status" value="1"/>
</dbReference>
<evidence type="ECO:0000313" key="2">
    <source>
        <dbReference type="EMBL" id="OGC86223.1"/>
    </source>
</evidence>
<accession>A0A1F4XYR0</accession>
<dbReference type="Pfam" id="PF03713">
    <property type="entry name" value="DUF305"/>
    <property type="match status" value="1"/>
</dbReference>
<dbReference type="PANTHER" id="PTHR36933:SF1">
    <property type="entry name" value="SLL0788 PROTEIN"/>
    <property type="match status" value="1"/>
</dbReference>
<dbReference type="PANTHER" id="PTHR36933">
    <property type="entry name" value="SLL0788 PROTEIN"/>
    <property type="match status" value="1"/>
</dbReference>
<dbReference type="STRING" id="1797245.A2949_01050"/>